<dbReference type="OrthoDB" id="2684236at2759"/>
<protein>
    <submittedName>
        <fullName evidence="2">Uncharacterized protein</fullName>
    </submittedName>
</protein>
<organism evidence="2 3">
    <name type="scientific">Collybia nuda</name>
    <dbReference type="NCBI Taxonomy" id="64659"/>
    <lineage>
        <taxon>Eukaryota</taxon>
        <taxon>Fungi</taxon>
        <taxon>Dikarya</taxon>
        <taxon>Basidiomycota</taxon>
        <taxon>Agaricomycotina</taxon>
        <taxon>Agaricomycetes</taxon>
        <taxon>Agaricomycetidae</taxon>
        <taxon>Agaricales</taxon>
        <taxon>Tricholomatineae</taxon>
        <taxon>Clitocybaceae</taxon>
        <taxon>Collybia</taxon>
    </lineage>
</organism>
<dbReference type="PANTHER" id="PTHR34365:SF7">
    <property type="entry name" value="GLYCINE-RICH DOMAIN-CONTAINING PROTEIN 1"/>
    <property type="match status" value="1"/>
</dbReference>
<sequence>MNSSSSPPTYPQYSLRWNGDEFDLAPPPGYYFPSHFQIGMWSTEALVNVSNVKSHLVLLHAFATLRLMVDSLEQSSMPVWLDKMPEDKGKRWAWFIGRAVERFDRWCNALEPVDGIKRLEDVLPPLDVIMVWHSYMLNPGWYAEDCRRIDRLQTLKVIGKKLFDPLPANLEDLLWSRPSQVVVRSWIAKTETAYDPMQAIMTTRTIRCPLCQEPIQVALMTDEGTGYLQQEFVIRCPKYDCSHLKITKEVLALRKLTEDLVEMTMMQTFLAGSLRTTHEDKSVRRGQRVKDTILLASEFKNPGTGKEAWRQQIMKKVKYSMERVRNIMVAKLNSSDGRLIRRILSAYTDDRPYSIDLSGAVLRQAVFVAKMRDLQWTEPTFFESQDDQVALQHAVARYHAFLDLMASSPANFFVPTLDIDLVWHTHQLMGDRYDTHCLWHLRRFVDHDDKVEESKLASAFDITCRAWKTRFNVDYTHCGCPIPGDTIGQKLLRMIRNYMPSAHLVPPEHEKLLAATHPSDHNAVYTIHKRVSASGQAKRRKKIARREKRARTEGSASNRAHHDAAFLIPVPIYFGAPGCVAASGNVVDSAGCGVAGCAPVRKFEYLRKKFIVYVLCTFQGAGACGAGGSCGNGKYFITIGIVLACPHLVSGSGWAGGDGGGWGGDGGGGDGGGGGGGDGGGGGGGGGDGGS</sequence>
<feature type="region of interest" description="Disordered" evidence="1">
    <location>
        <begin position="660"/>
        <end position="691"/>
    </location>
</feature>
<keyword evidence="3" id="KW-1185">Reference proteome</keyword>
<comment type="caution">
    <text evidence="2">The sequence shown here is derived from an EMBL/GenBank/DDBJ whole genome shotgun (WGS) entry which is preliminary data.</text>
</comment>
<name>A0A9P5Y5C9_9AGAR</name>
<accession>A0A9P5Y5C9</accession>
<evidence type="ECO:0000313" key="3">
    <source>
        <dbReference type="Proteomes" id="UP000807353"/>
    </source>
</evidence>
<dbReference type="EMBL" id="MU150277">
    <property type="protein sequence ID" value="KAF9461936.1"/>
    <property type="molecule type" value="Genomic_DNA"/>
</dbReference>
<dbReference type="InterPro" id="IPR009836">
    <property type="entry name" value="GRDP-like"/>
</dbReference>
<evidence type="ECO:0000256" key="1">
    <source>
        <dbReference type="SAM" id="MobiDB-lite"/>
    </source>
</evidence>
<proteinExistence type="predicted"/>
<dbReference type="PANTHER" id="PTHR34365">
    <property type="entry name" value="ENOLASE (DUF1399)"/>
    <property type="match status" value="1"/>
</dbReference>
<evidence type="ECO:0000313" key="2">
    <source>
        <dbReference type="EMBL" id="KAF9461936.1"/>
    </source>
</evidence>
<dbReference type="Proteomes" id="UP000807353">
    <property type="component" value="Unassembled WGS sequence"/>
</dbReference>
<gene>
    <name evidence="2" type="ORF">BDZ94DRAFT_769324</name>
</gene>
<dbReference type="Pfam" id="PF07173">
    <property type="entry name" value="GRDP-like"/>
    <property type="match status" value="1"/>
</dbReference>
<dbReference type="AlphaFoldDB" id="A0A9P5Y5C9"/>
<reference evidence="2" key="1">
    <citation type="submission" date="2020-11" db="EMBL/GenBank/DDBJ databases">
        <authorList>
            <consortium name="DOE Joint Genome Institute"/>
            <person name="Ahrendt S."/>
            <person name="Riley R."/>
            <person name="Andreopoulos W."/>
            <person name="Labutti K."/>
            <person name="Pangilinan J."/>
            <person name="Ruiz-Duenas F.J."/>
            <person name="Barrasa J.M."/>
            <person name="Sanchez-Garcia M."/>
            <person name="Camarero S."/>
            <person name="Miyauchi S."/>
            <person name="Serrano A."/>
            <person name="Linde D."/>
            <person name="Babiker R."/>
            <person name="Drula E."/>
            <person name="Ayuso-Fernandez I."/>
            <person name="Pacheco R."/>
            <person name="Padilla G."/>
            <person name="Ferreira P."/>
            <person name="Barriuso J."/>
            <person name="Kellner H."/>
            <person name="Castanera R."/>
            <person name="Alfaro M."/>
            <person name="Ramirez L."/>
            <person name="Pisabarro A.G."/>
            <person name="Kuo A."/>
            <person name="Tritt A."/>
            <person name="Lipzen A."/>
            <person name="He G."/>
            <person name="Yan M."/>
            <person name="Ng V."/>
            <person name="Cullen D."/>
            <person name="Martin F."/>
            <person name="Rosso M.-N."/>
            <person name="Henrissat B."/>
            <person name="Hibbett D."/>
            <person name="Martinez A.T."/>
            <person name="Grigoriev I.V."/>
        </authorList>
    </citation>
    <scope>NUCLEOTIDE SEQUENCE</scope>
    <source>
        <strain evidence="2">CBS 247.69</strain>
    </source>
</reference>